<comment type="caution">
    <text evidence="1">The sequence shown here is derived from an EMBL/GenBank/DDBJ whole genome shotgun (WGS) entry which is preliminary data.</text>
</comment>
<reference evidence="1 2" key="2">
    <citation type="submission" date="2017-10" db="EMBL/GenBank/DDBJ databases">
        <title>Extensive intraspecific genome diversity in a model arbuscular mycorrhizal fungus.</title>
        <authorList>
            <person name="Chen E.C.H."/>
            <person name="Morin E."/>
            <person name="Baudet D."/>
            <person name="Noel J."/>
            <person name="Ndikumana S."/>
            <person name="Charron P."/>
            <person name="St-Onge C."/>
            <person name="Giorgi J."/>
            <person name="Grigoriev I.V."/>
            <person name="Roux C."/>
            <person name="Martin F.M."/>
            <person name="Corradi N."/>
        </authorList>
    </citation>
    <scope>NUCLEOTIDE SEQUENCE [LARGE SCALE GENOMIC DNA]</scope>
    <source>
        <strain evidence="1 2">C2</strain>
    </source>
</reference>
<dbReference type="VEuPathDB" id="FungiDB:FUN_012295"/>
<reference evidence="1 2" key="1">
    <citation type="submission" date="2016-04" db="EMBL/GenBank/DDBJ databases">
        <title>Genome analyses suggest a sexual origin of heterokaryosis in a supposedly ancient asexual fungus.</title>
        <authorList>
            <person name="Ropars J."/>
            <person name="Sedzielewska K."/>
            <person name="Noel J."/>
            <person name="Charron P."/>
            <person name="Farinelli L."/>
            <person name="Marton T."/>
            <person name="Kruger M."/>
            <person name="Pelin A."/>
            <person name="Brachmann A."/>
            <person name="Corradi N."/>
        </authorList>
    </citation>
    <scope>NUCLEOTIDE SEQUENCE [LARGE SCALE GENOMIC DNA]</scope>
    <source>
        <strain evidence="1 2">C2</strain>
    </source>
</reference>
<protein>
    <submittedName>
        <fullName evidence="1">Uncharacterized protein</fullName>
    </submittedName>
</protein>
<dbReference type="EMBL" id="LLXL01003728">
    <property type="protein sequence ID" value="PKK58249.1"/>
    <property type="molecule type" value="Genomic_DNA"/>
</dbReference>
<sequence length="106" mass="12179">MKLWLVLKARSRFLCSSSQKYSCFEQNLSEEDFLSECKESKSVSLSFGSLVLYARKGLSLCGSWFLAALRIRFFAVFYGRAMVSVLVAFREKVFCSLRARKFCNAE</sequence>
<proteinExistence type="predicted"/>
<evidence type="ECO:0000313" key="1">
    <source>
        <dbReference type="EMBL" id="PKK58249.1"/>
    </source>
</evidence>
<name>A0A2N1M9E9_9GLOM</name>
<dbReference type="Proteomes" id="UP000233469">
    <property type="component" value="Unassembled WGS sequence"/>
</dbReference>
<organism evidence="1 2">
    <name type="scientific">Rhizophagus irregularis</name>
    <dbReference type="NCBI Taxonomy" id="588596"/>
    <lineage>
        <taxon>Eukaryota</taxon>
        <taxon>Fungi</taxon>
        <taxon>Fungi incertae sedis</taxon>
        <taxon>Mucoromycota</taxon>
        <taxon>Glomeromycotina</taxon>
        <taxon>Glomeromycetes</taxon>
        <taxon>Glomerales</taxon>
        <taxon>Glomeraceae</taxon>
        <taxon>Rhizophagus</taxon>
    </lineage>
</organism>
<dbReference type="AlphaFoldDB" id="A0A2N1M9E9"/>
<accession>A0A2N1M9E9</accession>
<gene>
    <name evidence="1" type="ORF">RhiirC2_857877</name>
</gene>
<evidence type="ECO:0000313" key="2">
    <source>
        <dbReference type="Proteomes" id="UP000233469"/>
    </source>
</evidence>